<sequence length="63" mass="7310">MRFRLLEAADRVAHFLYEPATLGRRCVAYPASRDWLHRIRLIPTAWFVAICDRYETALTGDAS</sequence>
<dbReference type="RefSeq" id="WP_358356343.1">
    <property type="nucleotide sequence ID" value="NZ_JBEZFP010000055.1"/>
</dbReference>
<comment type="caution">
    <text evidence="1">The sequence shown here is derived from an EMBL/GenBank/DDBJ whole genome shotgun (WGS) entry which is preliminary data.</text>
</comment>
<dbReference type="EMBL" id="JBEZFP010000055">
    <property type="protein sequence ID" value="MEU8136090.1"/>
    <property type="molecule type" value="Genomic_DNA"/>
</dbReference>
<name>A0ABV3DK10_9ACTN</name>
<accession>A0ABV3DK10</accession>
<gene>
    <name evidence="1" type="ORF">AB0C36_21565</name>
</gene>
<dbReference type="Proteomes" id="UP001551482">
    <property type="component" value="Unassembled WGS sequence"/>
</dbReference>
<organism evidence="1 2">
    <name type="scientific">Streptodolium elevatio</name>
    <dbReference type="NCBI Taxonomy" id="3157996"/>
    <lineage>
        <taxon>Bacteria</taxon>
        <taxon>Bacillati</taxon>
        <taxon>Actinomycetota</taxon>
        <taxon>Actinomycetes</taxon>
        <taxon>Kitasatosporales</taxon>
        <taxon>Streptomycetaceae</taxon>
        <taxon>Streptodolium</taxon>
    </lineage>
</organism>
<keyword evidence="2" id="KW-1185">Reference proteome</keyword>
<reference evidence="1 2" key="1">
    <citation type="submission" date="2024-06" db="EMBL/GenBank/DDBJ databases">
        <title>The Natural Products Discovery Center: Release of the First 8490 Sequenced Strains for Exploring Actinobacteria Biosynthetic Diversity.</title>
        <authorList>
            <person name="Kalkreuter E."/>
            <person name="Kautsar S.A."/>
            <person name="Yang D."/>
            <person name="Bader C.D."/>
            <person name="Teijaro C.N."/>
            <person name="Fluegel L."/>
            <person name="Davis C.M."/>
            <person name="Simpson J.R."/>
            <person name="Lauterbach L."/>
            <person name="Steele A.D."/>
            <person name="Gui C."/>
            <person name="Meng S."/>
            <person name="Li G."/>
            <person name="Viehrig K."/>
            <person name="Ye F."/>
            <person name="Su P."/>
            <person name="Kiefer A.F."/>
            <person name="Nichols A."/>
            <person name="Cepeda A.J."/>
            <person name="Yan W."/>
            <person name="Fan B."/>
            <person name="Jiang Y."/>
            <person name="Adhikari A."/>
            <person name="Zheng C.-J."/>
            <person name="Schuster L."/>
            <person name="Cowan T.M."/>
            <person name="Smanski M.J."/>
            <person name="Chevrette M.G."/>
            <person name="De Carvalho L.P.S."/>
            <person name="Shen B."/>
        </authorList>
    </citation>
    <scope>NUCLEOTIDE SEQUENCE [LARGE SCALE GENOMIC DNA]</scope>
    <source>
        <strain evidence="1 2">NPDC048946</strain>
    </source>
</reference>
<evidence type="ECO:0000313" key="2">
    <source>
        <dbReference type="Proteomes" id="UP001551482"/>
    </source>
</evidence>
<protein>
    <submittedName>
        <fullName evidence="1">Uncharacterized protein</fullName>
    </submittedName>
</protein>
<evidence type="ECO:0000313" key="1">
    <source>
        <dbReference type="EMBL" id="MEU8136090.1"/>
    </source>
</evidence>
<proteinExistence type="predicted"/>